<sequence length="239" mass="27693">MASTISKLKTDLDFDNASINQIQLVLFGFQDAVNKVLRNHVIKPHWMFAMDNIIRRAVQAAITILIPELQTHFEPASETEVDDKEEDEIEEDYQQAEQGRPEESVTAGGYTLTSPQSPDTEQKLSLQLNKLKQRTNRLLENLIQREKEYQTLLQQILQQKIQDLQLLQLQLKTPEIQPLSSALQHNVDEELIKWLKQQRADSDAIDRVRLNSQDVKYCHLLFSKHKLFLSVCSRGLYTQ</sequence>
<evidence type="ECO:0000313" key="5">
    <source>
        <dbReference type="Proteomes" id="UP000694559"/>
    </source>
</evidence>
<evidence type="ECO:0000259" key="3">
    <source>
        <dbReference type="Pfam" id="PF20302"/>
    </source>
</evidence>
<reference evidence="4" key="1">
    <citation type="submission" date="2025-08" db="UniProtKB">
        <authorList>
            <consortium name="Ensembl"/>
        </authorList>
    </citation>
    <scope>IDENTIFICATION</scope>
</reference>
<keyword evidence="5" id="KW-1185">Reference proteome</keyword>
<dbReference type="InterPro" id="IPR046873">
    <property type="entry name" value="HisK-N-like"/>
</dbReference>
<dbReference type="Ensembl" id="ENSNNAT00000021414.1">
    <property type="protein sequence ID" value="ENSNNAP00000020413.1"/>
    <property type="gene ID" value="ENSNNAG00000013560.1"/>
</dbReference>
<evidence type="ECO:0000256" key="1">
    <source>
        <dbReference type="SAM" id="Coils"/>
    </source>
</evidence>
<protein>
    <recommendedName>
        <fullName evidence="3">MAP3K HisK-N-like globin domain-containing protein</fullName>
    </recommendedName>
</protein>
<dbReference type="AlphaFoldDB" id="A0A8C6XX76"/>
<feature type="compositionally biased region" description="Acidic residues" evidence="2">
    <location>
        <begin position="77"/>
        <end position="94"/>
    </location>
</feature>
<feature type="domain" description="MAP3K HisK-N-like globin" evidence="3">
    <location>
        <begin position="1"/>
        <end position="68"/>
    </location>
</feature>
<proteinExistence type="predicted"/>
<dbReference type="Pfam" id="PF20302">
    <property type="entry name" value="HisK-N-like"/>
    <property type="match status" value="1"/>
</dbReference>
<name>A0A8C6XX76_NAJNA</name>
<evidence type="ECO:0000256" key="2">
    <source>
        <dbReference type="SAM" id="MobiDB-lite"/>
    </source>
</evidence>
<evidence type="ECO:0000313" key="4">
    <source>
        <dbReference type="Ensembl" id="ENSNNAP00000020413.1"/>
    </source>
</evidence>
<feature type="region of interest" description="Disordered" evidence="2">
    <location>
        <begin position="74"/>
        <end position="119"/>
    </location>
</feature>
<feature type="coiled-coil region" evidence="1">
    <location>
        <begin position="121"/>
        <end position="159"/>
    </location>
</feature>
<organism evidence="4 5">
    <name type="scientific">Naja naja</name>
    <name type="common">Indian cobra</name>
    <dbReference type="NCBI Taxonomy" id="35670"/>
    <lineage>
        <taxon>Eukaryota</taxon>
        <taxon>Metazoa</taxon>
        <taxon>Chordata</taxon>
        <taxon>Craniata</taxon>
        <taxon>Vertebrata</taxon>
        <taxon>Euteleostomi</taxon>
        <taxon>Lepidosauria</taxon>
        <taxon>Squamata</taxon>
        <taxon>Bifurcata</taxon>
        <taxon>Unidentata</taxon>
        <taxon>Episquamata</taxon>
        <taxon>Toxicofera</taxon>
        <taxon>Serpentes</taxon>
        <taxon>Colubroidea</taxon>
        <taxon>Elapidae</taxon>
        <taxon>Elapinae</taxon>
        <taxon>Naja</taxon>
    </lineage>
</organism>
<dbReference type="Proteomes" id="UP000694559">
    <property type="component" value="Unplaced"/>
</dbReference>
<dbReference type="OMA" id="ISWLTVQ"/>
<keyword evidence="1" id="KW-0175">Coiled coil</keyword>
<reference evidence="4" key="2">
    <citation type="submission" date="2025-09" db="UniProtKB">
        <authorList>
            <consortium name="Ensembl"/>
        </authorList>
    </citation>
    <scope>IDENTIFICATION</scope>
</reference>
<dbReference type="GeneTree" id="ENSGT00940000159562"/>
<dbReference type="OrthoDB" id="275301at2759"/>
<accession>A0A8C6XX76</accession>